<reference evidence="7" key="2">
    <citation type="submission" date="2014-03" db="EMBL/GenBank/DDBJ databases">
        <title>Candidatus Competibacter-lineage genomes retrieved from metagenomes reveal functional metabolic diversity.</title>
        <authorList>
            <person name="McIlroy S.J."/>
            <person name="Albertsen M."/>
            <person name="Andresen E.K."/>
            <person name="Saunders A.M."/>
            <person name="Kristiansen R."/>
            <person name="Stokholm-Bjerregaard M."/>
            <person name="Nielsen K.L."/>
            <person name="Nielsen P.H."/>
        </authorList>
    </citation>
    <scope>NUCLEOTIDE SEQUENCE</scope>
    <source>
        <strain evidence="7">Run_A_D11</strain>
    </source>
</reference>
<dbReference type="InterPro" id="IPR000601">
    <property type="entry name" value="PKD_dom"/>
</dbReference>
<dbReference type="InterPro" id="IPR008969">
    <property type="entry name" value="CarboxyPept-like_regulatory"/>
</dbReference>
<dbReference type="EMBL" id="CBTJ020000108">
    <property type="protein sequence ID" value="CDI04394.1"/>
    <property type="molecule type" value="Genomic_DNA"/>
</dbReference>
<dbReference type="InterPro" id="IPR035986">
    <property type="entry name" value="PKD_dom_sf"/>
</dbReference>
<evidence type="ECO:0000256" key="4">
    <source>
        <dbReference type="SAM" id="MobiDB-lite"/>
    </source>
</evidence>
<sequence length="2599" mass="273872">MSGFRASRFFFVAIVLCVAALAYQLVENVVAAGNLTVGNYALMASRRLSSTIYEYEYRAQVTNSGASVENVTATLDAARLPTGVTVVEGALSFGAVGENATVASRDTFKVQHDRRYAFNASALVWVLRFDPITPPNQAPSANAGPAQTVRVGTTVTLDGSSSTDPDGQTLTYAWSFVSRPAGSTAALANPTAVNPTFSIDKPGTYTVQLLVNDGQINSAPATVTISTENSPPVAHAGSAQTTQVGKTLTLDGSASSDVDGDPLTFHWTLSQIPPGGNAQLSEAQAVKPTFTVNQPGTYTLQLIVNDGHIDSAPATVTISTENSPPVAHAGPDQTALVGATVTLDGRQSTDPDHDTLTYAWSLTAKPSGSQAKLNAPTTAQPTFVVDKPGAYVAQLIVNDGQVNSIPTTVAISTLNSKPVAVAGPDQNALTGATVTLDGSASHDADNDTLTYQWSLTARPTGSATQFANPTQARTTLIPDLAGTYLAQLIVNDGHLDSDPDSALVTVTAAPPTNHPPTIASTALTAATVNQAYRYALSATDPDAGDTLRYSLITQPTGMTINATTGLIEWTPTSVGGVNVVVRVTDQGGLFAEQRFTITVTNTTANQAPQISASATPTSITLPTTTVSLTGTVSDDGLPNPPGALTFAWSKDSGPGTVTFDNAQQKNATATFSAAGTYVLKLTASDSEKSASATVTITVNPESQGPLPPDPATVAPPVDPTVATTTHAATQFLYTGSNPIQTGVASGTIEPKRAAVLRGKVLDKQNNPLPGVTISVLNHPEFGQTLSRADGQFDLAVNGGGYLTLNYQKAGYLPAQRQANVPWQDFVVLEAVVLITADSQVTTVDLTANSLQVARGSVVNDASGQRQATLLVPAGTTAQVYNADGTTRPVTTLTLRLTEYTVGENGPQAMPGPLPPTVAYTYAVELGAAEATVKKEGKDVLFNQPVPFYLDNFLNMPVGIRVPVGYYDKDKAAWIPTNDGQVIKILSIANGLAALDTDGDNAVDNGAALGVTDAERGQLASLYAVGKTLWRVPLAHLSTYDCNYGITAPQGSAPPQPGEPKNRDQNQPKEPNCQPNASTIQCESQTLIESVGIAGTSYSLNYASDRVLGRLSANTLDIPLSGPSIPSTLKRIELAVDIAGRHIRQTFPAAPNQTFTVDWDGKDAYGRKLLGRQPVAIRIGYVYNAVYALPRALGNNFGLASGLPIPGNIPARQEITLWQAQQSQVGLWNAQQQGLGGWMLSVHHAYDPVGKILYLGNGGRRNADKLLDTIMTTVAGNGTNGISGDGGPAIAAQLGAVDDVAVGTDGSLYISSAGRIRHVKLDGIIESLPSLLSEGIAVGPDNRVYYTEIAEGTHKVYRLESDGTYTTIAGTGKTVLGGEGIPAIQCPLYMPLDVVVAADGAIYIAETGYHRIRRVGPDGLITTVAGTGVMGFSGDGGPATAAQLHYPESVALGPDGILYISDTSNSRVRRVGPDGIITTVAGNGGDCLPRTGTCGDGGLAINAQFRTPSSLAVSSTGDILIADTNGTRVRRIRPDGIITTLAGTGDYCPEGTDPCGDGGPATAALLGRPSVAVGADGKIYIGDNYNSRVRSVSLLLPGVGVDYIVIASEDGRELYRFDATGKHLSTTNALTGSLVYQFGYDSAGRLNTVTDGDGNITTIEHDTSGNPTAIVSAFGQRTALSVDGDGYLASVSNPAAESHRMAYTSDGLLSRFIDPKGSVATMSYDALGRLLQDNNAAGGSQALARTEFANGYQVNRSTALNRITSHRVESSSIGNQHQLNTWPDGTSTEVLSGTDGSQKTTLADGTVSTLLQGPDPRFGMQAPLPKSLTTTTGGLTSTLTTERTVSLSNPQNLLSLTTLTDTATLNGRTATSIYTAATRTTVATSPAGRQRTAIVDTQGRITQAQVPGLATINTSYDSHGRPSAITQSSGSETRTLSFAYNPQGYLQTATDPLGRTVNYAYDAAGRVTTQTLPDGRQILYSYDANGNLTSLTPPGRTAHAFAYTPVDLTQQYTPPTVNAGNPSTVYAYNADKQVTQISRPDGQTLSFAYDSAGRLSTLTTPTGAYSYGYNTAGKLASLNAPDSGLAYSYSGSLLTQTALTGVIAGTVGFAYDNDFRLTSISVNGTNPIAYQYDPDSLLTQAGDLTLNRNAQNGLLTGTTLGSVSDSLSYNGFGEVVNYSAAYNGAAVFATQYTRDALGRITQKQETIQGNTTTDAYGYDTAGRLVQVSRNGAVVARYAYDDNGNRLSKTAGSTVNGTYDAQDRLTQYGNTTYAYTTNGELASKTTSGQTTAYQYDVLGNLRRVTLSNGTVIDYLIDGNNRRIGKKINGTLTQGFLYQGSLTPVAELDGNGQIKSRFVYATGVNVPDYLIKGGSTYRLVKDHLGSPRLVIDTSTSNVTQRLDYDEFGNITNDSNPGFQPFGFAGGIYDRDTKLMRFGARDYEAETGRWAAKDPIFFGGGDTNLYGYVVNDPVNWIDALGLWKHYGNWGGPGWTNDTDTWTEDEDFPKRGENGFKEPINLRDECYYEHDLCLRICATNKDGCFRKECRSDCDTRLSQCLSKVDGKYGNTDSEELIFKYIRPNNNSGGYYPFSNSRPHLNYWD</sequence>
<dbReference type="Pfam" id="PF18911">
    <property type="entry name" value="PKD_4"/>
    <property type="match status" value="1"/>
</dbReference>
<evidence type="ECO:0000256" key="1">
    <source>
        <dbReference type="ARBA" id="ARBA00022536"/>
    </source>
</evidence>
<dbReference type="RefSeq" id="WP_048676589.1">
    <property type="nucleotide sequence ID" value="NZ_CBTJ020000108.1"/>
</dbReference>
<keyword evidence="1" id="KW-0245">EGF-like domain</keyword>
<dbReference type="InterPro" id="IPR056823">
    <property type="entry name" value="TEN-like_YD-shell"/>
</dbReference>
<dbReference type="SUPFAM" id="SSF49313">
    <property type="entry name" value="Cadherin-like"/>
    <property type="match status" value="1"/>
</dbReference>
<evidence type="ECO:0000313" key="7">
    <source>
        <dbReference type="EMBL" id="CDI04394.1"/>
    </source>
</evidence>
<dbReference type="CDD" id="cd00146">
    <property type="entry name" value="PKD"/>
    <property type="match status" value="3"/>
</dbReference>
<dbReference type="Pfam" id="PF25023">
    <property type="entry name" value="TEN_YD-shell"/>
    <property type="match status" value="1"/>
</dbReference>
<evidence type="ECO:0000256" key="3">
    <source>
        <dbReference type="ARBA" id="ARBA00023157"/>
    </source>
</evidence>
<dbReference type="PROSITE" id="PS50093">
    <property type="entry name" value="PKD"/>
    <property type="match status" value="2"/>
</dbReference>
<dbReference type="Pfam" id="PF24329">
    <property type="entry name" value="FN-plug_TEN1-4"/>
    <property type="match status" value="1"/>
</dbReference>
<proteinExistence type="predicted"/>
<comment type="caution">
    <text evidence="7">The sequence shown here is derived from an EMBL/GenBank/DDBJ whole genome shotgun (WGS) entry which is preliminary data.</text>
</comment>
<evidence type="ECO:0008006" key="9">
    <source>
        <dbReference type="Google" id="ProtNLM"/>
    </source>
</evidence>
<keyword evidence="2" id="KW-0677">Repeat</keyword>
<dbReference type="GO" id="GO:0016020">
    <property type="term" value="C:membrane"/>
    <property type="evidence" value="ECO:0007669"/>
    <property type="project" value="InterPro"/>
</dbReference>
<dbReference type="NCBIfam" id="TIGR01643">
    <property type="entry name" value="YD_repeat_2x"/>
    <property type="match status" value="4"/>
</dbReference>
<dbReference type="InterPro" id="IPR057627">
    <property type="entry name" value="FN-plug_TEN1-4"/>
</dbReference>
<dbReference type="PANTHER" id="PTHR11219">
    <property type="entry name" value="TENEURIN AND N-ACETYLGLUCOSAMINE-1-PHOSPHODIESTER ALPHA-N-ACETYLGLUCOSAMINIDASE"/>
    <property type="match status" value="1"/>
</dbReference>
<feature type="compositionally biased region" description="Polar residues" evidence="4">
    <location>
        <begin position="1769"/>
        <end position="1797"/>
    </location>
</feature>
<dbReference type="InterPro" id="IPR022385">
    <property type="entry name" value="Rhs_assc_core"/>
</dbReference>
<organism evidence="7 8">
    <name type="scientific">Candidatus Competibacter denitrificans Run_A_D11</name>
    <dbReference type="NCBI Taxonomy" id="1400863"/>
    <lineage>
        <taxon>Bacteria</taxon>
        <taxon>Pseudomonadati</taxon>
        <taxon>Pseudomonadota</taxon>
        <taxon>Gammaproteobacteria</taxon>
        <taxon>Candidatus Competibacteraceae</taxon>
        <taxon>Candidatus Competibacter</taxon>
    </lineage>
</organism>
<dbReference type="Gene3D" id="2.180.10.10">
    <property type="entry name" value="RHS repeat-associated core"/>
    <property type="match status" value="2"/>
</dbReference>
<keyword evidence="8" id="KW-1185">Reference proteome</keyword>
<dbReference type="InterPro" id="IPR011042">
    <property type="entry name" value="6-blade_b-propeller_TolB-like"/>
</dbReference>
<reference evidence="7" key="1">
    <citation type="submission" date="2013-07" db="EMBL/GenBank/DDBJ databases">
        <authorList>
            <person name="McIlroy S."/>
        </authorList>
    </citation>
    <scope>NUCLEOTIDE SEQUENCE [LARGE SCALE GENOMIC DNA]</scope>
    <source>
        <strain evidence="7">Run_A_D11</strain>
    </source>
</reference>
<evidence type="ECO:0000259" key="6">
    <source>
        <dbReference type="PROSITE" id="PS50835"/>
    </source>
</evidence>
<dbReference type="STRING" id="1400863.BN873_950077"/>
<dbReference type="InterPro" id="IPR006644">
    <property type="entry name" value="Cadg"/>
</dbReference>
<dbReference type="PROSITE" id="PS50835">
    <property type="entry name" value="IG_LIKE"/>
    <property type="match status" value="1"/>
</dbReference>
<dbReference type="SMART" id="SM00736">
    <property type="entry name" value="CADG"/>
    <property type="match status" value="1"/>
</dbReference>
<dbReference type="SUPFAM" id="SSF63829">
    <property type="entry name" value="Calcium-dependent phosphotriesterase"/>
    <property type="match status" value="1"/>
</dbReference>
<dbReference type="SMART" id="SM00089">
    <property type="entry name" value="PKD"/>
    <property type="match status" value="5"/>
</dbReference>
<keyword evidence="3" id="KW-1015">Disulfide bond</keyword>
<name>W6MBM7_9GAMM</name>
<dbReference type="SUPFAM" id="SSF49299">
    <property type="entry name" value="PKD domain"/>
    <property type="match status" value="5"/>
</dbReference>
<dbReference type="Proteomes" id="UP000035760">
    <property type="component" value="Unassembled WGS sequence"/>
</dbReference>
<gene>
    <name evidence="7" type="ORF">BN873_950077</name>
</gene>
<dbReference type="InterPro" id="IPR013783">
    <property type="entry name" value="Ig-like_fold"/>
</dbReference>
<dbReference type="SUPFAM" id="SSF101898">
    <property type="entry name" value="NHL repeat"/>
    <property type="match status" value="1"/>
</dbReference>
<feature type="domain" description="PKD" evidence="5">
    <location>
        <begin position="138"/>
        <end position="232"/>
    </location>
</feature>
<dbReference type="SUPFAM" id="SSF49464">
    <property type="entry name" value="Carboxypeptidase regulatory domain-like"/>
    <property type="match status" value="1"/>
</dbReference>
<protein>
    <recommendedName>
        <fullName evidence="9">PKD domain-containing protein</fullName>
    </recommendedName>
</protein>
<accession>W6MBM7</accession>
<dbReference type="InterPro" id="IPR051216">
    <property type="entry name" value="Teneurin"/>
</dbReference>
<dbReference type="InterPro" id="IPR015919">
    <property type="entry name" value="Cadherin-like_sf"/>
</dbReference>
<dbReference type="PANTHER" id="PTHR11219:SF69">
    <property type="entry name" value="TENEURIN-A"/>
    <property type="match status" value="1"/>
</dbReference>
<dbReference type="Pfam" id="PF22352">
    <property type="entry name" value="K319L-like_PKD"/>
    <property type="match status" value="4"/>
</dbReference>
<dbReference type="Pfam" id="PF25021">
    <property type="entry name" value="TEN_NHL"/>
    <property type="match status" value="1"/>
</dbReference>
<dbReference type="Pfam" id="PF25020">
    <property type="entry name" value="TTR_TEN1-4"/>
    <property type="match status" value="1"/>
</dbReference>
<dbReference type="Gene3D" id="2.120.10.30">
    <property type="entry name" value="TolB, C-terminal domain"/>
    <property type="match status" value="3"/>
</dbReference>
<dbReference type="Gene3D" id="2.60.40.1120">
    <property type="entry name" value="Carboxypeptidase-like, regulatory domain"/>
    <property type="match status" value="1"/>
</dbReference>
<dbReference type="OrthoDB" id="9816400at2"/>
<dbReference type="Gene3D" id="2.60.40.10">
    <property type="entry name" value="Immunoglobulins"/>
    <property type="match status" value="6"/>
</dbReference>
<evidence type="ECO:0000313" key="8">
    <source>
        <dbReference type="Proteomes" id="UP000035760"/>
    </source>
</evidence>
<dbReference type="InterPro" id="IPR007110">
    <property type="entry name" value="Ig-like_dom"/>
</dbReference>
<dbReference type="InterPro" id="IPR022409">
    <property type="entry name" value="PKD/Chitinase_dom"/>
</dbReference>
<dbReference type="InterPro" id="IPR006530">
    <property type="entry name" value="YD"/>
</dbReference>
<feature type="region of interest" description="Disordered" evidence="4">
    <location>
        <begin position="1047"/>
        <end position="1076"/>
    </location>
</feature>
<dbReference type="GO" id="GO:0005509">
    <property type="term" value="F:calcium ion binding"/>
    <property type="evidence" value="ECO:0007669"/>
    <property type="project" value="InterPro"/>
</dbReference>
<dbReference type="InterPro" id="IPR056820">
    <property type="entry name" value="TEN_TTR-like"/>
</dbReference>
<feature type="domain" description="Ig-like" evidence="6">
    <location>
        <begin position="608"/>
        <end position="695"/>
    </location>
</feature>
<feature type="region of interest" description="Disordered" evidence="4">
    <location>
        <begin position="1767"/>
        <end position="1797"/>
    </location>
</feature>
<dbReference type="NCBIfam" id="TIGR03696">
    <property type="entry name" value="Rhs_assc_core"/>
    <property type="match status" value="1"/>
</dbReference>
<feature type="domain" description="PKD" evidence="5">
    <location>
        <begin position="623"/>
        <end position="698"/>
    </location>
</feature>
<dbReference type="InterPro" id="IPR056822">
    <property type="entry name" value="TEN_NHL"/>
</dbReference>
<evidence type="ECO:0000256" key="2">
    <source>
        <dbReference type="ARBA" id="ARBA00022737"/>
    </source>
</evidence>
<dbReference type="Pfam" id="PF05345">
    <property type="entry name" value="He_PIG"/>
    <property type="match status" value="1"/>
</dbReference>
<evidence type="ECO:0000259" key="5">
    <source>
        <dbReference type="PROSITE" id="PS50093"/>
    </source>
</evidence>